<gene>
    <name evidence="2" type="ORF">JY651_11095</name>
</gene>
<evidence type="ECO:0000313" key="3">
    <source>
        <dbReference type="Proteomes" id="UP000662747"/>
    </source>
</evidence>
<dbReference type="Proteomes" id="UP000662747">
    <property type="component" value="Chromosome"/>
</dbReference>
<sequence length="66" mass="6760">MIGSTKKVVQTLLAAAIGAAVSFGTTVAVAPTPSEPLAYCEGNCVNDCIDQGASYGRCIGDICWCF</sequence>
<dbReference type="RefSeq" id="WP_206726986.1">
    <property type="nucleotide sequence ID" value="NZ_CP071090.1"/>
</dbReference>
<feature type="signal peptide" evidence="1">
    <location>
        <begin position="1"/>
        <end position="30"/>
    </location>
</feature>
<name>A0ABX7P4S0_9BACT</name>
<keyword evidence="3" id="KW-1185">Reference proteome</keyword>
<proteinExistence type="predicted"/>
<keyword evidence="1" id="KW-0732">Signal</keyword>
<evidence type="ECO:0000313" key="2">
    <source>
        <dbReference type="EMBL" id="QSQ25431.1"/>
    </source>
</evidence>
<organism evidence="2 3">
    <name type="scientific">Pyxidicoccus parkwayensis</name>
    <dbReference type="NCBI Taxonomy" id="2813578"/>
    <lineage>
        <taxon>Bacteria</taxon>
        <taxon>Pseudomonadati</taxon>
        <taxon>Myxococcota</taxon>
        <taxon>Myxococcia</taxon>
        <taxon>Myxococcales</taxon>
        <taxon>Cystobacterineae</taxon>
        <taxon>Myxococcaceae</taxon>
        <taxon>Pyxidicoccus</taxon>
    </lineage>
</organism>
<reference evidence="2 3" key="1">
    <citation type="submission" date="2021-02" db="EMBL/GenBank/DDBJ databases">
        <title>De Novo genome assembly of isolated myxobacteria.</title>
        <authorList>
            <person name="Stevens D.C."/>
        </authorList>
    </citation>
    <scope>NUCLEOTIDE SEQUENCE [LARGE SCALE GENOMIC DNA]</scope>
    <source>
        <strain evidence="3">SCPEA02</strain>
    </source>
</reference>
<protein>
    <submittedName>
        <fullName evidence="2">Uncharacterized protein</fullName>
    </submittedName>
</protein>
<evidence type="ECO:0000256" key="1">
    <source>
        <dbReference type="SAM" id="SignalP"/>
    </source>
</evidence>
<accession>A0ABX7P4S0</accession>
<dbReference type="EMBL" id="CP071090">
    <property type="protein sequence ID" value="QSQ25431.1"/>
    <property type="molecule type" value="Genomic_DNA"/>
</dbReference>
<feature type="chain" id="PRO_5045816048" evidence="1">
    <location>
        <begin position="31"/>
        <end position="66"/>
    </location>
</feature>